<organism evidence="2 3">
    <name type="scientific">Caerostris darwini</name>
    <dbReference type="NCBI Taxonomy" id="1538125"/>
    <lineage>
        <taxon>Eukaryota</taxon>
        <taxon>Metazoa</taxon>
        <taxon>Ecdysozoa</taxon>
        <taxon>Arthropoda</taxon>
        <taxon>Chelicerata</taxon>
        <taxon>Arachnida</taxon>
        <taxon>Araneae</taxon>
        <taxon>Araneomorphae</taxon>
        <taxon>Entelegynae</taxon>
        <taxon>Araneoidea</taxon>
        <taxon>Araneidae</taxon>
        <taxon>Caerostris</taxon>
    </lineage>
</organism>
<feature type="non-terminal residue" evidence="2">
    <location>
        <position position="1"/>
    </location>
</feature>
<evidence type="ECO:0000256" key="1">
    <source>
        <dbReference type="SAM" id="MobiDB-lite"/>
    </source>
</evidence>
<accession>A0AAV4TEK4</accession>
<evidence type="ECO:0000313" key="2">
    <source>
        <dbReference type="EMBL" id="GIY44084.1"/>
    </source>
</evidence>
<proteinExistence type="predicted"/>
<feature type="region of interest" description="Disordered" evidence="1">
    <location>
        <begin position="1"/>
        <end position="35"/>
    </location>
</feature>
<evidence type="ECO:0000313" key="3">
    <source>
        <dbReference type="Proteomes" id="UP001054837"/>
    </source>
</evidence>
<keyword evidence="3" id="KW-1185">Reference proteome</keyword>
<sequence>CYPDAKSEEEQVVVPVKESEKRSQRTPCCVPSNTL</sequence>
<comment type="caution">
    <text evidence="2">The sequence shown here is derived from an EMBL/GenBank/DDBJ whole genome shotgun (WGS) entry which is preliminary data.</text>
</comment>
<gene>
    <name evidence="2" type="ORF">CDAR_193421</name>
</gene>
<protein>
    <submittedName>
        <fullName evidence="2">Uncharacterized protein</fullName>
    </submittedName>
</protein>
<dbReference type="Proteomes" id="UP001054837">
    <property type="component" value="Unassembled WGS sequence"/>
</dbReference>
<dbReference type="EMBL" id="BPLQ01009450">
    <property type="protein sequence ID" value="GIY44084.1"/>
    <property type="molecule type" value="Genomic_DNA"/>
</dbReference>
<dbReference type="AlphaFoldDB" id="A0AAV4TEK4"/>
<reference evidence="2 3" key="1">
    <citation type="submission" date="2021-06" db="EMBL/GenBank/DDBJ databases">
        <title>Caerostris darwini draft genome.</title>
        <authorList>
            <person name="Kono N."/>
            <person name="Arakawa K."/>
        </authorList>
    </citation>
    <scope>NUCLEOTIDE SEQUENCE [LARGE SCALE GENOMIC DNA]</scope>
</reference>
<name>A0AAV4TEK4_9ARAC</name>